<dbReference type="Gene3D" id="3.40.50.300">
    <property type="entry name" value="P-loop containing nucleotide triphosphate hydrolases"/>
    <property type="match status" value="1"/>
</dbReference>
<dbReference type="Proteomes" id="UP000885826">
    <property type="component" value="Unassembled WGS sequence"/>
</dbReference>
<organism evidence="6 7">
    <name type="scientific">candidate division WOR-3 bacterium</name>
    <dbReference type="NCBI Taxonomy" id="2052148"/>
    <lineage>
        <taxon>Bacteria</taxon>
        <taxon>Bacteria division WOR-3</taxon>
    </lineage>
</organism>
<keyword evidence="2" id="KW-0548">Nucleotidyltransferase</keyword>
<dbReference type="Pfam" id="PF06144">
    <property type="entry name" value="DNA_pol3_delta"/>
    <property type="match status" value="1"/>
</dbReference>
<proteinExistence type="predicted"/>
<dbReference type="PANTHER" id="PTHR34388">
    <property type="entry name" value="DNA POLYMERASE III SUBUNIT DELTA"/>
    <property type="match status" value="1"/>
</dbReference>
<dbReference type="EMBL" id="DRIG01000101">
    <property type="protein sequence ID" value="HEC79429.1"/>
    <property type="molecule type" value="Genomic_DNA"/>
</dbReference>
<comment type="caution">
    <text evidence="6">The sequence shown here is derived from an EMBL/GenBank/DDBJ whole genome shotgun (WGS) entry which is preliminary data.</text>
</comment>
<feature type="domain" description="DNA polymerase III delta N-terminal" evidence="5">
    <location>
        <begin position="19"/>
        <end position="132"/>
    </location>
</feature>
<dbReference type="AlphaFoldDB" id="A0A9C9ENW3"/>
<evidence type="ECO:0000259" key="5">
    <source>
        <dbReference type="Pfam" id="PF06144"/>
    </source>
</evidence>
<dbReference type="GO" id="GO:0006261">
    <property type="term" value="P:DNA-templated DNA replication"/>
    <property type="evidence" value="ECO:0007669"/>
    <property type="project" value="TreeGrafter"/>
</dbReference>
<dbReference type="InterPro" id="IPR010372">
    <property type="entry name" value="DNA_pol3_delta_N"/>
</dbReference>
<evidence type="ECO:0000256" key="3">
    <source>
        <dbReference type="ARBA" id="ARBA00022705"/>
    </source>
</evidence>
<dbReference type="PANTHER" id="PTHR34388:SF1">
    <property type="entry name" value="DNA POLYMERASE III SUBUNIT DELTA"/>
    <property type="match status" value="1"/>
</dbReference>
<protein>
    <recommendedName>
        <fullName evidence="5">DNA polymerase III delta N-terminal domain-containing protein</fullName>
    </recommendedName>
</protein>
<dbReference type="GO" id="GO:0009360">
    <property type="term" value="C:DNA polymerase III complex"/>
    <property type="evidence" value="ECO:0007669"/>
    <property type="project" value="InterPro"/>
</dbReference>
<dbReference type="SUPFAM" id="SSF52540">
    <property type="entry name" value="P-loop containing nucleoside triphosphate hydrolases"/>
    <property type="match status" value="1"/>
</dbReference>
<dbReference type="GO" id="GO:0003677">
    <property type="term" value="F:DNA binding"/>
    <property type="evidence" value="ECO:0007669"/>
    <property type="project" value="InterPro"/>
</dbReference>
<dbReference type="InterPro" id="IPR027417">
    <property type="entry name" value="P-loop_NTPase"/>
</dbReference>
<evidence type="ECO:0000313" key="7">
    <source>
        <dbReference type="Proteomes" id="UP000885826"/>
    </source>
</evidence>
<gene>
    <name evidence="6" type="ORF">ENI34_09890</name>
</gene>
<evidence type="ECO:0000256" key="1">
    <source>
        <dbReference type="ARBA" id="ARBA00022679"/>
    </source>
</evidence>
<dbReference type="Gene3D" id="1.10.8.60">
    <property type="match status" value="1"/>
</dbReference>
<keyword evidence="1" id="KW-0808">Transferase</keyword>
<accession>A0A9C9ENW3</accession>
<keyword evidence="3" id="KW-0235">DNA replication</keyword>
<evidence type="ECO:0000256" key="4">
    <source>
        <dbReference type="ARBA" id="ARBA00022932"/>
    </source>
</evidence>
<keyword evidence="4" id="KW-0239">DNA-directed DNA polymerase</keyword>
<dbReference type="InterPro" id="IPR005790">
    <property type="entry name" value="DNA_polIII_delta"/>
</dbReference>
<evidence type="ECO:0000256" key="2">
    <source>
        <dbReference type="ARBA" id="ARBA00022695"/>
    </source>
</evidence>
<dbReference type="NCBIfam" id="TIGR01128">
    <property type="entry name" value="holA"/>
    <property type="match status" value="1"/>
</dbReference>
<evidence type="ECO:0000313" key="6">
    <source>
        <dbReference type="EMBL" id="HEC79429.1"/>
    </source>
</evidence>
<reference evidence="6" key="1">
    <citation type="journal article" date="2020" name="mSystems">
        <title>Genome- and Community-Level Interaction Insights into Carbon Utilization and Element Cycling Functions of Hydrothermarchaeota in Hydrothermal Sediment.</title>
        <authorList>
            <person name="Zhou Z."/>
            <person name="Liu Y."/>
            <person name="Xu W."/>
            <person name="Pan J."/>
            <person name="Luo Z.H."/>
            <person name="Li M."/>
        </authorList>
    </citation>
    <scope>NUCLEOTIDE SEQUENCE</scope>
    <source>
        <strain evidence="6">HyVt-388</strain>
    </source>
</reference>
<sequence>MTDRELREELKKGIIGNRYLLVGDETLLINNTISLIKKHLQVNEAFDFETFSISEIPLEEMIEKFYVTPFGSKQRLIVIKNLEELDKRALKNFAEAINKLSFPNCLIMTYRAKKDNRRTKNVYKNITGLFKKIHCVTFQSDKNLIHKWITSRLKRDGLTFSPSVIRYLEEEFGNDITGLKNEIEKIENYLYEAKTLHSASTLKDLARGLCDFNKYQVVDMFLKGRKDTIEHFEEFKPYLRSYSEMVDAVTRGLLYYVQRKPNVLTARKKALSNLLAEVSRIDRSVKKSSYFVTLMFELFFLKKGNIFRKGGAINGR</sequence>
<dbReference type="GO" id="GO:0003887">
    <property type="term" value="F:DNA-directed DNA polymerase activity"/>
    <property type="evidence" value="ECO:0007669"/>
    <property type="project" value="UniProtKB-KW"/>
</dbReference>
<name>A0A9C9ENW3_UNCW3</name>